<dbReference type="RefSeq" id="XP_007391179.1">
    <property type="nucleotide sequence ID" value="XM_007391117.1"/>
</dbReference>
<dbReference type="HOGENOM" id="CLU_956790_0_0_1"/>
<evidence type="ECO:0000256" key="1">
    <source>
        <dbReference type="SAM" id="SignalP"/>
    </source>
</evidence>
<keyword evidence="3" id="KW-1185">Reference proteome</keyword>
<evidence type="ECO:0000313" key="2">
    <source>
        <dbReference type="EMBL" id="EKM61779.1"/>
    </source>
</evidence>
<dbReference type="EMBL" id="JH930468">
    <property type="protein sequence ID" value="EKM61779.1"/>
    <property type="molecule type" value="Genomic_DNA"/>
</dbReference>
<dbReference type="KEGG" id="pco:PHACADRAFT_204934"/>
<dbReference type="GeneID" id="18912315"/>
<gene>
    <name evidence="2" type="ORF">PHACADRAFT_204934</name>
</gene>
<sequence>MRSTSFIFILAAASAPAYGAPLNLKNTFCDRYPTTCTTDIVARQDDSEALSLSMLWNGAKDVFKVGKAIFDENSNNNQQQQQQQQRDFVDFDTLVARADEESGAINWVPIASAGTKVLPWVTDRLQDYVDDNQNQPPTNQQQKQRRKFIEMLARAAADDETGALSLNAIWDVAKAGYHAVKGIIDGSGSSSSSSNQQQSRDFIELMARAAVDDDETGALSLSTIWDVAKAGYNVVKSLVEGSSNSSQQQSRDFVELSARNGANFTPVPKTPLSFIDTTAEYANVVRGFTLD</sequence>
<dbReference type="InParanoid" id="K5WR95"/>
<dbReference type="AlphaFoldDB" id="K5WR95"/>
<reference evidence="2 3" key="1">
    <citation type="journal article" date="2012" name="BMC Genomics">
        <title>Comparative genomics of the white-rot fungi, Phanerochaete carnosa and P. chrysosporium, to elucidate the genetic basis of the distinct wood types they colonize.</title>
        <authorList>
            <person name="Suzuki H."/>
            <person name="MacDonald J."/>
            <person name="Syed K."/>
            <person name="Salamov A."/>
            <person name="Hori C."/>
            <person name="Aerts A."/>
            <person name="Henrissat B."/>
            <person name="Wiebenga A."/>
            <person name="vanKuyk P.A."/>
            <person name="Barry K."/>
            <person name="Lindquist E."/>
            <person name="LaButti K."/>
            <person name="Lapidus A."/>
            <person name="Lucas S."/>
            <person name="Coutinho P."/>
            <person name="Gong Y."/>
            <person name="Samejima M."/>
            <person name="Mahadevan R."/>
            <person name="Abou-Zaid M."/>
            <person name="de Vries R.P."/>
            <person name="Igarashi K."/>
            <person name="Yadav J.S."/>
            <person name="Grigoriev I.V."/>
            <person name="Master E.R."/>
        </authorList>
    </citation>
    <scope>NUCLEOTIDE SEQUENCE [LARGE SCALE GENOMIC DNA]</scope>
    <source>
        <strain evidence="2 3">HHB-10118-sp</strain>
    </source>
</reference>
<protein>
    <submittedName>
        <fullName evidence="2">Uncharacterized protein</fullName>
    </submittedName>
</protein>
<organism evidence="2 3">
    <name type="scientific">Phanerochaete carnosa (strain HHB-10118-sp)</name>
    <name type="common">White-rot fungus</name>
    <name type="synonym">Peniophora carnosa</name>
    <dbReference type="NCBI Taxonomy" id="650164"/>
    <lineage>
        <taxon>Eukaryota</taxon>
        <taxon>Fungi</taxon>
        <taxon>Dikarya</taxon>
        <taxon>Basidiomycota</taxon>
        <taxon>Agaricomycotina</taxon>
        <taxon>Agaricomycetes</taxon>
        <taxon>Polyporales</taxon>
        <taxon>Phanerochaetaceae</taxon>
        <taxon>Phanerochaete</taxon>
    </lineage>
</organism>
<feature type="chain" id="PRO_5003890823" evidence="1">
    <location>
        <begin position="20"/>
        <end position="291"/>
    </location>
</feature>
<feature type="signal peptide" evidence="1">
    <location>
        <begin position="1"/>
        <end position="19"/>
    </location>
</feature>
<name>K5WR95_PHACS</name>
<evidence type="ECO:0000313" key="3">
    <source>
        <dbReference type="Proteomes" id="UP000008370"/>
    </source>
</evidence>
<accession>K5WR95</accession>
<dbReference type="Proteomes" id="UP000008370">
    <property type="component" value="Unassembled WGS sequence"/>
</dbReference>
<keyword evidence="1" id="KW-0732">Signal</keyword>
<dbReference type="OrthoDB" id="2787798at2759"/>
<proteinExistence type="predicted"/>